<dbReference type="PROSITE" id="PS51085">
    <property type="entry name" value="2FE2S_FER_2"/>
    <property type="match status" value="1"/>
</dbReference>
<evidence type="ECO:0000256" key="7">
    <source>
        <dbReference type="ARBA" id="ARBA00023014"/>
    </source>
</evidence>
<dbReference type="RefSeq" id="WP_021298653.1">
    <property type="nucleotide sequence ID" value="NZ_AURB01000200.1"/>
</dbReference>
<dbReference type="SUPFAM" id="SSF54292">
    <property type="entry name" value="2Fe-2S ferredoxin-like"/>
    <property type="match status" value="1"/>
</dbReference>
<reference evidence="10" key="1">
    <citation type="journal article" date="2022" name="G3 (Bethesda)">
        <title>Unveiling the complete genome sequence of Alicyclobacillus acidoterrestris DSM 3922T, a taint-producing strain.</title>
        <authorList>
            <person name="Leonardo I.C."/>
            <person name="Barreto Crespo M.T."/>
            <person name="Gaspar F.B."/>
        </authorList>
    </citation>
    <scope>NUCLEOTIDE SEQUENCE [LARGE SCALE GENOMIC DNA]</scope>
    <source>
        <strain evidence="10">DSM 3922</strain>
    </source>
</reference>
<dbReference type="Gene3D" id="3.10.20.30">
    <property type="match status" value="1"/>
</dbReference>
<evidence type="ECO:0000256" key="4">
    <source>
        <dbReference type="ARBA" id="ARBA00022723"/>
    </source>
</evidence>
<protein>
    <submittedName>
        <fullName evidence="9">2Fe-2S iron-sulfur cluster binding domain-containing protein</fullName>
    </submittedName>
</protein>
<accession>A0A9E7CRF2</accession>
<keyword evidence="6" id="KW-0408">Iron</keyword>
<keyword evidence="10" id="KW-1185">Reference proteome</keyword>
<dbReference type="Pfam" id="PF00111">
    <property type="entry name" value="Fer2"/>
    <property type="match status" value="1"/>
</dbReference>
<proteinExistence type="inferred from homology"/>
<keyword evidence="3" id="KW-0001">2Fe-2S</keyword>
<dbReference type="InterPro" id="IPR006058">
    <property type="entry name" value="2Fe2S_fd_BS"/>
</dbReference>
<comment type="similarity">
    <text evidence="1">Belongs to the 2Fe2S plant-type ferredoxin family.</text>
</comment>
<dbReference type="GO" id="GO:0046872">
    <property type="term" value="F:metal ion binding"/>
    <property type="evidence" value="ECO:0007669"/>
    <property type="project" value="UniProtKB-KW"/>
</dbReference>
<dbReference type="InterPro" id="IPR001041">
    <property type="entry name" value="2Fe-2S_ferredoxin-type"/>
</dbReference>
<evidence type="ECO:0000256" key="3">
    <source>
        <dbReference type="ARBA" id="ARBA00022714"/>
    </source>
</evidence>
<dbReference type="EMBL" id="CP080467">
    <property type="protein sequence ID" value="UNO47800.1"/>
    <property type="molecule type" value="Genomic_DNA"/>
</dbReference>
<dbReference type="GO" id="GO:0051537">
    <property type="term" value="F:2 iron, 2 sulfur cluster binding"/>
    <property type="evidence" value="ECO:0007669"/>
    <property type="project" value="UniProtKB-KW"/>
</dbReference>
<evidence type="ECO:0000256" key="2">
    <source>
        <dbReference type="ARBA" id="ARBA00022448"/>
    </source>
</evidence>
<dbReference type="InterPro" id="IPR036010">
    <property type="entry name" value="2Fe-2S_ferredoxin-like_sf"/>
</dbReference>
<dbReference type="PANTHER" id="PTHR43112:SF3">
    <property type="entry name" value="FERREDOXIN-2, CHLOROPLASTIC"/>
    <property type="match status" value="1"/>
</dbReference>
<dbReference type="PROSITE" id="PS00197">
    <property type="entry name" value="2FE2S_FER_1"/>
    <property type="match status" value="1"/>
</dbReference>
<sequence length="96" mass="10399">MFTVQIVDGQWKDAVFACDGQESLLDAARKQGIKISFGCRGGGCGMCKVKVQAGRFERGVSSKAVLPDEERVLNYTLACKTYPRSNLCVSMEAGDT</sequence>
<dbReference type="KEGG" id="aaco:K1I37_14040"/>
<evidence type="ECO:0000313" key="9">
    <source>
        <dbReference type="EMBL" id="UNO47800.1"/>
    </source>
</evidence>
<keyword evidence="4" id="KW-0479">Metal-binding</keyword>
<dbReference type="Proteomes" id="UP000829401">
    <property type="component" value="Chromosome"/>
</dbReference>
<dbReference type="InterPro" id="IPR012675">
    <property type="entry name" value="Beta-grasp_dom_sf"/>
</dbReference>
<keyword evidence="7" id="KW-0411">Iron-sulfur</keyword>
<comment type="cofactor">
    <cofactor evidence="8">
        <name>[2Fe-2S] cluster</name>
        <dbReference type="ChEBI" id="CHEBI:190135"/>
    </cofactor>
</comment>
<evidence type="ECO:0000313" key="10">
    <source>
        <dbReference type="Proteomes" id="UP000829401"/>
    </source>
</evidence>
<dbReference type="PANTHER" id="PTHR43112">
    <property type="entry name" value="FERREDOXIN"/>
    <property type="match status" value="1"/>
</dbReference>
<dbReference type="STRING" id="1356854.N007_17575"/>
<accession>T0CU16</accession>
<evidence type="ECO:0000256" key="8">
    <source>
        <dbReference type="ARBA" id="ARBA00034078"/>
    </source>
</evidence>
<organism evidence="9 10">
    <name type="scientific">Alicyclobacillus acidoterrestris (strain ATCC 49025 / DSM 3922 / CIP 106132 / NCIMB 13137 / GD3B)</name>
    <dbReference type="NCBI Taxonomy" id="1356854"/>
    <lineage>
        <taxon>Bacteria</taxon>
        <taxon>Bacillati</taxon>
        <taxon>Bacillota</taxon>
        <taxon>Bacilli</taxon>
        <taxon>Bacillales</taxon>
        <taxon>Alicyclobacillaceae</taxon>
        <taxon>Alicyclobacillus</taxon>
    </lineage>
</organism>
<evidence type="ECO:0000256" key="5">
    <source>
        <dbReference type="ARBA" id="ARBA00022982"/>
    </source>
</evidence>
<evidence type="ECO:0000256" key="6">
    <source>
        <dbReference type="ARBA" id="ARBA00023004"/>
    </source>
</evidence>
<evidence type="ECO:0000256" key="1">
    <source>
        <dbReference type="ARBA" id="ARBA00007874"/>
    </source>
</evidence>
<keyword evidence="2" id="KW-0813">Transport</keyword>
<dbReference type="CDD" id="cd00207">
    <property type="entry name" value="fer2"/>
    <property type="match status" value="1"/>
</dbReference>
<name>T0CU16_ALIAG</name>
<dbReference type="AlphaFoldDB" id="T0CU16"/>
<dbReference type="eggNOG" id="COG1018">
    <property type="taxonomic scope" value="Bacteria"/>
</dbReference>
<keyword evidence="5" id="KW-0249">Electron transport</keyword>
<gene>
    <name evidence="9" type="ORF">K1I37_14040</name>
</gene>